<dbReference type="AlphaFoldDB" id="A0A2V2YQ49"/>
<dbReference type="InterPro" id="IPR051563">
    <property type="entry name" value="Glycosyl_Hydrolase_51"/>
</dbReference>
<dbReference type="SUPFAM" id="SSF51445">
    <property type="entry name" value="(Trans)glycosidases"/>
    <property type="match status" value="1"/>
</dbReference>
<dbReference type="Gene3D" id="2.60.40.1180">
    <property type="entry name" value="Golgi alpha-mannosidase II"/>
    <property type="match status" value="1"/>
</dbReference>
<evidence type="ECO:0000259" key="7">
    <source>
        <dbReference type="SMART" id="SM00813"/>
    </source>
</evidence>
<protein>
    <recommendedName>
        <fullName evidence="3">non-reducing end alpha-L-arabinofuranosidase</fullName>
        <ecNumber evidence="3">3.2.1.55</ecNumber>
    </recommendedName>
</protein>
<dbReference type="InterPro" id="IPR055235">
    <property type="entry name" value="ASD1_cat"/>
</dbReference>
<keyword evidence="5" id="KW-0378">Hydrolase</keyword>
<keyword evidence="4" id="KW-0732">Signal</keyword>
<dbReference type="InterPro" id="IPR013780">
    <property type="entry name" value="Glyco_hydro_b"/>
</dbReference>
<evidence type="ECO:0000256" key="4">
    <source>
        <dbReference type="ARBA" id="ARBA00022729"/>
    </source>
</evidence>
<dbReference type="Pfam" id="PF13385">
    <property type="entry name" value="Laminin_G_3"/>
    <property type="match status" value="1"/>
</dbReference>
<evidence type="ECO:0000313" key="9">
    <source>
        <dbReference type="Proteomes" id="UP000246635"/>
    </source>
</evidence>
<evidence type="ECO:0000256" key="6">
    <source>
        <dbReference type="ARBA" id="ARBA00023180"/>
    </source>
</evidence>
<dbReference type="Gene3D" id="3.20.20.80">
    <property type="entry name" value="Glycosidases"/>
    <property type="match status" value="1"/>
</dbReference>
<dbReference type="InterPro" id="IPR013320">
    <property type="entry name" value="ConA-like_dom_sf"/>
</dbReference>
<reference evidence="8 9" key="1">
    <citation type="submission" date="2018-05" db="EMBL/GenBank/DDBJ databases">
        <title>Genomic Encyclopedia of Type Strains, Phase III (KMG-III): the genomes of soil and plant-associated and newly described type strains.</title>
        <authorList>
            <person name="Whitman W."/>
        </authorList>
    </citation>
    <scope>NUCLEOTIDE SEQUENCE [LARGE SCALE GENOMIC DNA]</scope>
    <source>
        <strain evidence="8 9">CECT 5696</strain>
    </source>
</reference>
<evidence type="ECO:0000313" key="8">
    <source>
        <dbReference type="EMBL" id="PWV98556.1"/>
    </source>
</evidence>
<evidence type="ECO:0000256" key="3">
    <source>
        <dbReference type="ARBA" id="ARBA00012670"/>
    </source>
</evidence>
<feature type="domain" description="Alpha-L-arabinofuranosidase C-terminal" evidence="7">
    <location>
        <begin position="855"/>
        <end position="1244"/>
    </location>
</feature>
<dbReference type="Gene3D" id="2.60.120.260">
    <property type="entry name" value="Galactose-binding domain-like"/>
    <property type="match status" value="1"/>
</dbReference>
<sequence length="1253" mass="136483">MGSSKLNNERSTSLIAHYAFDDAANVGHDRSGSGKDAIASGSKKPTIETIGGRLAVSLAGGTGGTSYLQLPADLLANVSDLTGITVSAWVYLRKGHNVWERLFDFGRGPSGPYLFLTRGFRGTCFAGGDIVVDPGRGFAAGEWIHVALSVTGTQGGKLSSAGPVVYVNGEAVADGTISQTSSGRYAKLREWFATFTDTANYSNNTIGKSQYDVDPDFNGAVSDFRIYQAGLTQDEVIEVMCESLTDEAIVALAKDKYLSFPTTIITKDIMLPTALMGGKVEASWQSSNSAAINEQGKINADLSEAQAVTLTATLRKGGCQAEKSFSVSVIPQGLPPYTLTIEGGKEVLDVSDVLYGLFYEDINNAADGGIYAELVQNRSFEAFAFDSFSHVCGECGTSTGRNYDSMHAWFGDVDRVTVQSEGGLNAHFGIEDPDVNAHYITVPDGTKLFNRGFTDSNGACAMSIKAGDRYDFTIWAKSEAGGTITAQLLNPDGGAISEPVIVEVAGGGQWSKYGVDSKVVLTGTATVLGQLVLTFNGEVSIDMVSLMPQDVWGAGEEARSASAHANYTGNSNYRLRKDLVNALVDLHPKFLRFPGGCISEGSHVWDNVYDWKHSVGDIELRKENYNVWGYMMTMGLGYMEYFQLAEDLNATPLPVMACGVLCQARSDYANPAGGELREYYIRSFTDLIDFAISTDFEGNEWAALRKQMGHEGPFDLRYLGVGNENWGTEFFANFEVFKADIEDFMAANYPDHELHIISTVGAQADDDAYQLGWNFLRGGQKGSEKIRFTDGKTSWEETVTWYGKQANYMDTIADEHYYRSNEYLLSNGDRYNYYERVYNADGTLNESQTSKVFVGEYASTDKNTLAGAVAEAAIMTHFENNSDVIRLAATAPLFNKVLTDGTYRWTPDCIWFDDETVWFTPNYYVQQLYAKYIGTKVLGTSFTTYRNGAPTVLTPRGGIEIATGNAEIAVRRVTVTSNVDGSVLLEQDFTQPLQAQWQVIPSSTAGYTVDAERGLVLHAQNGGLNGLYMLNDAWTNYKVEVVAEKLSGVEGFYIGAGLTDITSERKDVIEYAINYGGNATGVKVYKQGVEGYTLGDYSSSTAAGNLRQYGHEPLVEGVAYKITVNYGGEKGDALICSYTDGEATSHVHAYKLEAYNREVFNSVTKDDKHVYVKLVNADNVDKMTRIELRDLSVASSAQLITLTGDESIVHTPNVNKKNDERVQPSESQLHIEGDSVVLTLPANSVSVIVLDLV</sequence>
<dbReference type="EC" id="3.2.1.55" evidence="3"/>
<dbReference type="OrthoDB" id="9758333at2"/>
<keyword evidence="6" id="KW-0325">Glycoprotein</keyword>
<dbReference type="InterPro" id="IPR017853">
    <property type="entry name" value="GH"/>
</dbReference>
<dbReference type="SUPFAM" id="SSF49899">
    <property type="entry name" value="Concanavalin A-like lectins/glucanases"/>
    <property type="match status" value="1"/>
</dbReference>
<comment type="similarity">
    <text evidence="2">Belongs to the glycosyl hydrolase 51 family.</text>
</comment>
<name>A0A2V2YQ49_9BACL</name>
<dbReference type="PANTHER" id="PTHR31776:SF0">
    <property type="entry name" value="ALPHA-L-ARABINOFURANOSIDASE 1"/>
    <property type="match status" value="1"/>
</dbReference>
<dbReference type="GO" id="GO:0046373">
    <property type="term" value="P:L-arabinose metabolic process"/>
    <property type="evidence" value="ECO:0007669"/>
    <property type="project" value="InterPro"/>
</dbReference>
<accession>A0A2V2YQ49</accession>
<dbReference type="Gene3D" id="2.60.120.200">
    <property type="match status" value="1"/>
</dbReference>
<dbReference type="Pfam" id="PF22848">
    <property type="entry name" value="ASD1_dom"/>
    <property type="match status" value="1"/>
</dbReference>
<keyword evidence="9" id="KW-1185">Reference proteome</keyword>
<dbReference type="EMBL" id="QGTQ01000017">
    <property type="protein sequence ID" value="PWV98556.1"/>
    <property type="molecule type" value="Genomic_DNA"/>
</dbReference>
<dbReference type="InterPro" id="IPR010720">
    <property type="entry name" value="Alpha-L-AF_C"/>
</dbReference>
<dbReference type="Proteomes" id="UP000246635">
    <property type="component" value="Unassembled WGS sequence"/>
</dbReference>
<dbReference type="Pfam" id="PF06964">
    <property type="entry name" value="Alpha-L-AF_C"/>
    <property type="match status" value="1"/>
</dbReference>
<dbReference type="GO" id="GO:0046556">
    <property type="term" value="F:alpha-L-arabinofuranosidase activity"/>
    <property type="evidence" value="ECO:0007669"/>
    <property type="project" value="UniProtKB-EC"/>
</dbReference>
<proteinExistence type="inferred from homology"/>
<evidence type="ECO:0000256" key="2">
    <source>
        <dbReference type="ARBA" id="ARBA00007186"/>
    </source>
</evidence>
<gene>
    <name evidence="8" type="ORF">DFQ01_11766</name>
</gene>
<evidence type="ECO:0000256" key="1">
    <source>
        <dbReference type="ARBA" id="ARBA00001462"/>
    </source>
</evidence>
<dbReference type="SUPFAM" id="SSF51011">
    <property type="entry name" value="Glycosyl hydrolase domain"/>
    <property type="match status" value="1"/>
</dbReference>
<dbReference type="InterPro" id="IPR046780">
    <property type="entry name" value="aBig_2"/>
</dbReference>
<dbReference type="SMART" id="SM00813">
    <property type="entry name" value="Alpha-L-AF_C"/>
    <property type="match status" value="1"/>
</dbReference>
<organism evidence="8 9">
    <name type="scientific">Paenibacillus cellulosilyticus</name>
    <dbReference type="NCBI Taxonomy" id="375489"/>
    <lineage>
        <taxon>Bacteria</taxon>
        <taxon>Bacillati</taxon>
        <taxon>Bacillota</taxon>
        <taxon>Bacilli</taxon>
        <taxon>Bacillales</taxon>
        <taxon>Paenibacillaceae</taxon>
        <taxon>Paenibacillus</taxon>
    </lineage>
</organism>
<dbReference type="PANTHER" id="PTHR31776">
    <property type="entry name" value="ALPHA-L-ARABINOFURANOSIDASE 1"/>
    <property type="match status" value="1"/>
</dbReference>
<comment type="caution">
    <text evidence="8">The sequence shown here is derived from an EMBL/GenBank/DDBJ whole genome shotgun (WGS) entry which is preliminary data.</text>
</comment>
<dbReference type="Pfam" id="PF20578">
    <property type="entry name" value="aBig_2"/>
    <property type="match status" value="1"/>
</dbReference>
<comment type="catalytic activity">
    <reaction evidence="1">
        <text>Hydrolysis of terminal non-reducing alpha-L-arabinofuranoside residues in alpha-L-arabinosides.</text>
        <dbReference type="EC" id="3.2.1.55"/>
    </reaction>
</comment>
<dbReference type="RefSeq" id="WP_110045559.1">
    <property type="nucleotide sequence ID" value="NZ_CP054612.1"/>
</dbReference>
<evidence type="ECO:0000256" key="5">
    <source>
        <dbReference type="ARBA" id="ARBA00022801"/>
    </source>
</evidence>